<reference evidence="12" key="1">
    <citation type="submission" date="2018-01" db="EMBL/GenBank/DDBJ databases">
        <title>An insight into the sialome of Amazonian anophelines.</title>
        <authorList>
            <person name="Ribeiro J.M."/>
            <person name="Scarpassa V."/>
            <person name="Calvo E."/>
        </authorList>
    </citation>
    <scope>NUCLEOTIDE SEQUENCE</scope>
    <source>
        <tissue evidence="12">Salivary glands</tissue>
    </source>
</reference>
<comment type="subcellular location">
    <subcellularLocation>
        <location evidence="2 11">Endoplasmic reticulum membrane</location>
        <topology evidence="2 11">Single-pass type I membrane protein</topology>
    </subcellularLocation>
</comment>
<dbReference type="GO" id="GO:0016740">
    <property type="term" value="F:transferase activity"/>
    <property type="evidence" value="ECO:0007669"/>
    <property type="project" value="UniProtKB-KW"/>
</dbReference>
<dbReference type="GO" id="GO:0018279">
    <property type="term" value="P:protein N-linked glycosylation via asparagine"/>
    <property type="evidence" value="ECO:0007669"/>
    <property type="project" value="TreeGrafter"/>
</dbReference>
<feature type="chain" id="PRO_5014490792" description="Dolichyl-diphosphooligosaccharide--protein glycosyltransferase subunit 1" evidence="11">
    <location>
        <begin position="25"/>
        <end position="461"/>
    </location>
</feature>
<dbReference type="UniPathway" id="UPA00378"/>
<comment type="subunit">
    <text evidence="11">Component of the oligosaccharyltransferase (OST) complex.</text>
</comment>
<proteinExistence type="inferred from homology"/>
<sequence length="461" mass="52669">MCFPCGMAKLVLLVAGFAAVFVHAAIDMEVENKAVDRTIDLTSQLVKISYKITLEHKSKRPISNYLFVVPQADREHLAFISVKDSSKKELKLSETVTPKGVTFSMALPTGSVAPVVYIETVFTKNLKPFPSAIGQNERQLVQYFGNVYFYSPYKSASQKTTVHLSSRNVESYTQFKPSSHADTTIVYGPYDNVSAFSQEPMTIHFENFAPFLTVTRLDRTIEVSHWGNIAVEETIDILHSGAALKGAFSRYDYQKDTRTNQPSVRSYKTLLPASASGVYYRDTNGNISTSALRTLKDAVELDLRPRFPLFGGWRTHYTLGYNVPSFEYLFQNNDNFLLKMRVIDHIFDDMAIDEVVVKIILPEGSSNIKLIAPYSITRHPDSLHYTYLDTFGRPVIMFSKRNVVENHINDFNLKYNFSWVMMLQEPLLVVGFLYILFVFVIVWMRMDFSIIKEKENHLHKD</sequence>
<evidence type="ECO:0000256" key="1">
    <source>
        <dbReference type="ARBA" id="ARBA00002791"/>
    </source>
</evidence>
<comment type="pathway">
    <text evidence="3 11">Protein modification; protein glycosylation.</text>
</comment>
<comment type="function">
    <text evidence="1 11">Subunit of the oligosaccharyl transferase (OST) complex that catalyzes the initial transfer of a defined glycan (Glc(3)Man(9)GlcNAc(2) in eukaryotes) from the lipid carrier dolichol-pyrophosphate to an asparagine residue within an Asn-X-Ser/Thr consensus motif in nascent polypeptide chains, the first step in protein N-glycosylation. N-glycosylation occurs cotranslationally and the complex associates with the Sec61 complex at the channel-forming translocon complex that mediates protein translocation across the endoplasmic reticulum (ER). All subunits are required for a maximal enzyme activity.</text>
</comment>
<keyword evidence="6 11" id="KW-0812">Transmembrane</keyword>
<dbReference type="InterPro" id="IPR007676">
    <property type="entry name" value="Ribophorin_I"/>
</dbReference>
<dbReference type="PANTHER" id="PTHR21049:SF0">
    <property type="entry name" value="DOLICHYL-DIPHOSPHOOLIGOSACCHARIDE--PROTEIN GLYCOSYLTRANSFERASE SUBUNIT 1"/>
    <property type="match status" value="1"/>
</dbReference>
<keyword evidence="12" id="KW-0808">Transferase</keyword>
<keyword evidence="9 11" id="KW-1133">Transmembrane helix</keyword>
<feature type="transmembrane region" description="Helical" evidence="11">
    <location>
        <begin position="426"/>
        <end position="444"/>
    </location>
</feature>
<keyword evidence="8 11" id="KW-0256">Endoplasmic reticulum</keyword>
<evidence type="ECO:0000256" key="2">
    <source>
        <dbReference type="ARBA" id="ARBA00004115"/>
    </source>
</evidence>
<comment type="similarity">
    <text evidence="4 11">Belongs to the OST1 family.</text>
</comment>
<dbReference type="EMBL" id="GGFK01001027">
    <property type="protein sequence ID" value="MBW34348.1"/>
    <property type="molecule type" value="Transcribed_RNA"/>
</dbReference>
<evidence type="ECO:0000256" key="5">
    <source>
        <dbReference type="ARBA" id="ARBA00017611"/>
    </source>
</evidence>
<evidence type="ECO:0000256" key="4">
    <source>
        <dbReference type="ARBA" id="ARBA00008905"/>
    </source>
</evidence>
<evidence type="ECO:0000256" key="8">
    <source>
        <dbReference type="ARBA" id="ARBA00022824"/>
    </source>
</evidence>
<keyword evidence="7 11" id="KW-0732">Signal</keyword>
<accession>A0A2M4A135</accession>
<evidence type="ECO:0000256" key="3">
    <source>
        <dbReference type="ARBA" id="ARBA00004922"/>
    </source>
</evidence>
<dbReference type="PANTHER" id="PTHR21049">
    <property type="entry name" value="RIBOPHORIN I"/>
    <property type="match status" value="1"/>
</dbReference>
<name>A0A2M4A135_9DIPT</name>
<evidence type="ECO:0000256" key="7">
    <source>
        <dbReference type="ARBA" id="ARBA00022729"/>
    </source>
</evidence>
<protein>
    <recommendedName>
        <fullName evidence="5 11">Dolichyl-diphosphooligosaccharide--protein glycosyltransferase subunit 1</fullName>
    </recommendedName>
</protein>
<dbReference type="AlphaFoldDB" id="A0A2M4A135"/>
<dbReference type="GO" id="GO:0008250">
    <property type="term" value="C:oligosaccharyltransferase complex"/>
    <property type="evidence" value="ECO:0007669"/>
    <property type="project" value="UniProtKB-UniRule"/>
</dbReference>
<evidence type="ECO:0000256" key="10">
    <source>
        <dbReference type="ARBA" id="ARBA00023136"/>
    </source>
</evidence>
<dbReference type="Pfam" id="PF04597">
    <property type="entry name" value="Ribophorin_I"/>
    <property type="match status" value="1"/>
</dbReference>
<keyword evidence="10 11" id="KW-0472">Membrane</keyword>
<evidence type="ECO:0000256" key="11">
    <source>
        <dbReference type="RuleBase" id="RU361143"/>
    </source>
</evidence>
<evidence type="ECO:0000256" key="6">
    <source>
        <dbReference type="ARBA" id="ARBA00022692"/>
    </source>
</evidence>
<evidence type="ECO:0000256" key="9">
    <source>
        <dbReference type="ARBA" id="ARBA00022989"/>
    </source>
</evidence>
<feature type="signal peptide" evidence="11">
    <location>
        <begin position="1"/>
        <end position="24"/>
    </location>
</feature>
<evidence type="ECO:0000313" key="12">
    <source>
        <dbReference type="EMBL" id="MBW34348.1"/>
    </source>
</evidence>
<organism evidence="12">
    <name type="scientific">Anopheles triannulatus</name>
    <dbReference type="NCBI Taxonomy" id="58253"/>
    <lineage>
        <taxon>Eukaryota</taxon>
        <taxon>Metazoa</taxon>
        <taxon>Ecdysozoa</taxon>
        <taxon>Arthropoda</taxon>
        <taxon>Hexapoda</taxon>
        <taxon>Insecta</taxon>
        <taxon>Pterygota</taxon>
        <taxon>Neoptera</taxon>
        <taxon>Endopterygota</taxon>
        <taxon>Diptera</taxon>
        <taxon>Nematocera</taxon>
        <taxon>Culicoidea</taxon>
        <taxon>Culicidae</taxon>
        <taxon>Anophelinae</taxon>
        <taxon>Anopheles</taxon>
    </lineage>
</organism>